<dbReference type="AlphaFoldDB" id="A0A0V0HTM0"/>
<sequence>MPMWENYSKYIQEAKSSSETAAIWTTVEINLSLCLSSNIHPDARNKHLYDMNCSNNQNFFKTKGEKNFRNKLE</sequence>
<name>A0A0V0HTM0_SOLCH</name>
<protein>
    <submittedName>
        <fullName evidence="1">Putative ovule protein</fullName>
    </submittedName>
</protein>
<evidence type="ECO:0000313" key="1">
    <source>
        <dbReference type="EMBL" id="JAP23761.1"/>
    </source>
</evidence>
<reference evidence="1" key="1">
    <citation type="submission" date="2015-12" db="EMBL/GenBank/DDBJ databases">
        <title>Gene expression during late stages of embryo sac development: a critical building block for successful pollen-pistil interactions.</title>
        <authorList>
            <person name="Liu Y."/>
            <person name="Joly V."/>
            <person name="Sabar M."/>
            <person name="Matton D.P."/>
        </authorList>
    </citation>
    <scope>NUCLEOTIDE SEQUENCE</scope>
</reference>
<proteinExistence type="predicted"/>
<accession>A0A0V0HTM0</accession>
<organism evidence="1">
    <name type="scientific">Solanum chacoense</name>
    <name type="common">Chaco potato</name>
    <dbReference type="NCBI Taxonomy" id="4108"/>
    <lineage>
        <taxon>Eukaryota</taxon>
        <taxon>Viridiplantae</taxon>
        <taxon>Streptophyta</taxon>
        <taxon>Embryophyta</taxon>
        <taxon>Tracheophyta</taxon>
        <taxon>Spermatophyta</taxon>
        <taxon>Magnoliopsida</taxon>
        <taxon>eudicotyledons</taxon>
        <taxon>Gunneridae</taxon>
        <taxon>Pentapetalae</taxon>
        <taxon>asterids</taxon>
        <taxon>lamiids</taxon>
        <taxon>Solanales</taxon>
        <taxon>Solanaceae</taxon>
        <taxon>Solanoideae</taxon>
        <taxon>Solaneae</taxon>
        <taxon>Solanum</taxon>
    </lineage>
</organism>
<dbReference type="EMBL" id="GEDG01015125">
    <property type="protein sequence ID" value="JAP23761.1"/>
    <property type="molecule type" value="Transcribed_RNA"/>
</dbReference>